<name>A0A674N727_TAKRU</name>
<dbReference type="InParanoid" id="A0A674N727"/>
<dbReference type="AlphaFoldDB" id="A0A674N727"/>
<feature type="region of interest" description="Disordered" evidence="1">
    <location>
        <begin position="74"/>
        <end position="99"/>
    </location>
</feature>
<reference evidence="3" key="3">
    <citation type="submission" date="2025-09" db="UniProtKB">
        <authorList>
            <consortium name="Ensembl"/>
        </authorList>
    </citation>
    <scope>IDENTIFICATION</scope>
</reference>
<reference evidence="3 4" key="1">
    <citation type="journal article" date="2011" name="Genome Biol. Evol.">
        <title>Integration of the genetic map and genome assembly of fugu facilitates insights into distinct features of genome evolution in teleosts and mammals.</title>
        <authorList>
            <person name="Kai W."/>
            <person name="Kikuchi K."/>
            <person name="Tohari S."/>
            <person name="Chew A.K."/>
            <person name="Tay A."/>
            <person name="Fujiwara A."/>
            <person name="Hosoya S."/>
            <person name="Suetake H."/>
            <person name="Naruse K."/>
            <person name="Brenner S."/>
            <person name="Suzuki Y."/>
            <person name="Venkatesh B."/>
        </authorList>
    </citation>
    <scope>NUCLEOTIDE SEQUENCE [LARGE SCALE GENOMIC DNA]</scope>
</reference>
<feature type="signal peptide" evidence="2">
    <location>
        <begin position="1"/>
        <end position="21"/>
    </location>
</feature>
<keyword evidence="4" id="KW-1185">Reference proteome</keyword>
<reference evidence="3" key="2">
    <citation type="submission" date="2025-08" db="UniProtKB">
        <authorList>
            <consortium name="Ensembl"/>
        </authorList>
    </citation>
    <scope>IDENTIFICATION</scope>
</reference>
<proteinExistence type="predicted"/>
<evidence type="ECO:0000256" key="1">
    <source>
        <dbReference type="SAM" id="MobiDB-lite"/>
    </source>
</evidence>
<organism evidence="3 4">
    <name type="scientific">Takifugu rubripes</name>
    <name type="common">Japanese pufferfish</name>
    <name type="synonym">Fugu rubripes</name>
    <dbReference type="NCBI Taxonomy" id="31033"/>
    <lineage>
        <taxon>Eukaryota</taxon>
        <taxon>Metazoa</taxon>
        <taxon>Chordata</taxon>
        <taxon>Craniata</taxon>
        <taxon>Vertebrata</taxon>
        <taxon>Euteleostomi</taxon>
        <taxon>Actinopterygii</taxon>
        <taxon>Neopterygii</taxon>
        <taxon>Teleostei</taxon>
        <taxon>Neoteleostei</taxon>
        <taxon>Acanthomorphata</taxon>
        <taxon>Eupercaria</taxon>
        <taxon>Tetraodontiformes</taxon>
        <taxon>Tetradontoidea</taxon>
        <taxon>Tetraodontidae</taxon>
        <taxon>Takifugu</taxon>
    </lineage>
</organism>
<dbReference type="Proteomes" id="UP000005226">
    <property type="component" value="Chromosome 15"/>
</dbReference>
<evidence type="ECO:0000313" key="3">
    <source>
        <dbReference type="Ensembl" id="ENSTRUP00000068966.1"/>
    </source>
</evidence>
<feature type="chain" id="PRO_5025583987" evidence="2">
    <location>
        <begin position="22"/>
        <end position="99"/>
    </location>
</feature>
<evidence type="ECO:0000313" key="4">
    <source>
        <dbReference type="Proteomes" id="UP000005226"/>
    </source>
</evidence>
<keyword evidence="2" id="KW-0732">Signal</keyword>
<sequence>IFINPSRFLLLVLLCWFSVWRRRPRLGVSVLPFFLPAGTSPYGRHIFSRTKQPQEPEHLGEKEHPQSLENIISVMSEPKPSEPNPAKCFLDSWSDKRKR</sequence>
<dbReference type="Ensembl" id="ENSTRUT00000078742.1">
    <property type="protein sequence ID" value="ENSTRUP00000068966.1"/>
    <property type="gene ID" value="ENSTRUG00000026171.1"/>
</dbReference>
<evidence type="ECO:0000256" key="2">
    <source>
        <dbReference type="SAM" id="SignalP"/>
    </source>
</evidence>
<accession>A0A674N727</accession>
<protein>
    <submittedName>
        <fullName evidence="3">Uncharacterized protein</fullName>
    </submittedName>
</protein>